<dbReference type="EMBL" id="CP002408">
    <property type="protein sequence ID" value="AFU58420.1"/>
    <property type="molecule type" value="Genomic_DNA"/>
</dbReference>
<evidence type="ECO:0000313" key="4">
    <source>
        <dbReference type="Proteomes" id="UP000008037"/>
    </source>
</evidence>
<dbReference type="Proteomes" id="UP000008037">
    <property type="component" value="Chromosome"/>
</dbReference>
<reference evidence="3 4" key="1">
    <citation type="journal article" date="2012" name="Environ. Microbiol.">
        <title>The genome of the ammonia-oxidizing Candidatus Nitrososphaera gargensis: insights into metabolic versatility and environmental adaptations.</title>
        <authorList>
            <person name="Spang A."/>
            <person name="Poehlein A."/>
            <person name="Offre P."/>
            <person name="Zumbragel S."/>
            <person name="Haider S."/>
            <person name="Rychlik N."/>
            <person name="Nowka B."/>
            <person name="Schmeisser C."/>
            <person name="Lebedeva E.V."/>
            <person name="Rattei T."/>
            <person name="Bohm C."/>
            <person name="Schmid M."/>
            <person name="Galushko A."/>
            <person name="Hatzenpichler R."/>
            <person name="Weinmaier T."/>
            <person name="Daniel R."/>
            <person name="Schleper C."/>
            <person name="Spieck E."/>
            <person name="Streit W."/>
            <person name="Wagner M."/>
        </authorList>
    </citation>
    <scope>NUCLEOTIDE SEQUENCE [LARGE SCALE GENOMIC DNA]</scope>
    <source>
        <strain evidence="4">Ga9.2</strain>
    </source>
</reference>
<dbReference type="HOGENOM" id="CLU_2784238_0_0_2"/>
<proteinExistence type="predicted"/>
<keyword evidence="4" id="KW-1185">Reference proteome</keyword>
<dbReference type="AlphaFoldDB" id="K0IF57"/>
<organism evidence="3 4">
    <name type="scientific">Nitrososphaera gargensis (strain Ga9.2)</name>
    <dbReference type="NCBI Taxonomy" id="1237085"/>
    <lineage>
        <taxon>Archaea</taxon>
        <taxon>Nitrososphaerota</taxon>
        <taxon>Nitrososphaeria</taxon>
        <taxon>Nitrososphaerales</taxon>
        <taxon>Nitrososphaeraceae</taxon>
        <taxon>Nitrososphaera</taxon>
    </lineage>
</organism>
<keyword evidence="2" id="KW-0472">Membrane</keyword>
<protein>
    <submittedName>
        <fullName evidence="3">Uncharacterized protein</fullName>
    </submittedName>
</protein>
<dbReference type="BioCyc" id="CNIT1237085:G1324-1483-MONOMER"/>
<keyword evidence="2" id="KW-1133">Transmembrane helix</keyword>
<accession>K0IF57</accession>
<evidence type="ECO:0000313" key="3">
    <source>
        <dbReference type="EMBL" id="AFU58420.1"/>
    </source>
</evidence>
<evidence type="ECO:0000256" key="2">
    <source>
        <dbReference type="SAM" id="Phobius"/>
    </source>
</evidence>
<feature type="region of interest" description="Disordered" evidence="1">
    <location>
        <begin position="31"/>
        <end position="68"/>
    </location>
</feature>
<name>K0IF57_NITGG</name>
<dbReference type="PATRIC" id="fig|1237085.11.peg.1449"/>
<gene>
    <name evidence="3" type="ordered locus">Ngar_c14850</name>
</gene>
<evidence type="ECO:0000256" key="1">
    <source>
        <dbReference type="SAM" id="MobiDB-lite"/>
    </source>
</evidence>
<dbReference type="STRING" id="1237085.Ngar_c14850"/>
<keyword evidence="2" id="KW-0812">Transmembrane</keyword>
<dbReference type="KEGG" id="nga:Ngar_c14850"/>
<dbReference type="InParanoid" id="K0IF57"/>
<feature type="transmembrane region" description="Helical" evidence="2">
    <location>
        <begin position="6"/>
        <end position="25"/>
    </location>
</feature>
<sequence length="68" mass="7252">MADAMFMYAVMTGIMAFLVAVCFGARGARKRREPAEAAESHSTASSSSGGGTTRRIKKFKSDGTPVYE</sequence>